<evidence type="ECO:0000256" key="1">
    <source>
        <dbReference type="ARBA" id="ARBA00022729"/>
    </source>
</evidence>
<accession>U5QFZ7</accession>
<proteinExistence type="predicted"/>
<dbReference type="STRING" id="1183438.GKIL_0317"/>
<dbReference type="EMBL" id="CP003587">
    <property type="protein sequence ID" value="AGY56564.1"/>
    <property type="molecule type" value="Genomic_DNA"/>
</dbReference>
<feature type="signal peptide" evidence="2">
    <location>
        <begin position="1"/>
        <end position="26"/>
    </location>
</feature>
<feature type="chain" id="PRO_5004663941" evidence="2">
    <location>
        <begin position="27"/>
        <end position="235"/>
    </location>
</feature>
<dbReference type="AlphaFoldDB" id="U5QFZ7"/>
<feature type="domain" description="Outer membrane protein beta-barrel" evidence="3">
    <location>
        <begin position="26"/>
        <end position="209"/>
    </location>
</feature>
<dbReference type="eggNOG" id="COG3637">
    <property type="taxonomic scope" value="Bacteria"/>
</dbReference>
<gene>
    <name evidence="4" type="ORF">GKIL_0317</name>
</gene>
<keyword evidence="1 2" id="KW-0732">Signal</keyword>
<organism evidence="4 5">
    <name type="scientific">Gloeobacter kilaueensis (strain ATCC BAA-2537 / CCAP 1431/1 / ULC 316 / JS1)</name>
    <dbReference type="NCBI Taxonomy" id="1183438"/>
    <lineage>
        <taxon>Bacteria</taxon>
        <taxon>Bacillati</taxon>
        <taxon>Cyanobacteriota</taxon>
        <taxon>Cyanophyceae</taxon>
        <taxon>Gloeobacterales</taxon>
        <taxon>Gloeobacteraceae</taxon>
        <taxon>Gloeobacter</taxon>
    </lineage>
</organism>
<dbReference type="HOGENOM" id="CLU_057473_3_0_3"/>
<evidence type="ECO:0000313" key="5">
    <source>
        <dbReference type="Proteomes" id="UP000017396"/>
    </source>
</evidence>
<dbReference type="KEGG" id="glj:GKIL_0317"/>
<name>U5QFZ7_GLOK1</name>
<evidence type="ECO:0000313" key="4">
    <source>
        <dbReference type="EMBL" id="AGY56564.1"/>
    </source>
</evidence>
<dbReference type="Proteomes" id="UP000017396">
    <property type="component" value="Chromosome"/>
</dbReference>
<dbReference type="Pfam" id="PF13505">
    <property type="entry name" value="OMP_b-brl"/>
    <property type="match status" value="1"/>
</dbReference>
<dbReference type="InterPro" id="IPR011250">
    <property type="entry name" value="OMP/PagP_B-barrel"/>
</dbReference>
<keyword evidence="5" id="KW-1185">Reference proteome</keyword>
<reference evidence="4 5" key="1">
    <citation type="journal article" date="2013" name="PLoS ONE">
        <title>Cultivation and Complete Genome Sequencing of Gloeobacter kilaueensis sp. nov., from a Lava Cave in Kilauea Caldera, Hawai'i.</title>
        <authorList>
            <person name="Saw J.H."/>
            <person name="Schatz M."/>
            <person name="Brown M.V."/>
            <person name="Kunkel D.D."/>
            <person name="Foster J.S."/>
            <person name="Shick H."/>
            <person name="Christensen S."/>
            <person name="Hou S."/>
            <person name="Wan X."/>
            <person name="Donachie S.P."/>
        </authorList>
    </citation>
    <scope>NUCLEOTIDE SEQUENCE [LARGE SCALE GENOMIC DNA]</scope>
    <source>
        <strain evidence="5">JS</strain>
    </source>
</reference>
<dbReference type="RefSeq" id="WP_023171577.1">
    <property type="nucleotide sequence ID" value="NC_022600.1"/>
</dbReference>
<evidence type="ECO:0000259" key="3">
    <source>
        <dbReference type="Pfam" id="PF13505"/>
    </source>
</evidence>
<sequence>MFVPKAGLSGQALVLAGILTVSIPMAALAQSAPPSAYQLGRPLYIDIKGGAAFPTAQSSSGFRFAPDTGFNVGLAVGYRFSNNLRADLEFSYFNSNVPGTRGFVFGSLGFTSGPPVFAPLSPITTNSKAENFAGLVNLYYDFDTGSAIRPYLGVGIGYSSFNYTGSGSFSQGLFAYQARAGVNFGLSPELELLLGYRFFGTTSITFPAAATGFGTAIDVGGQAIHNVELGLRFNL</sequence>
<evidence type="ECO:0000256" key="2">
    <source>
        <dbReference type="SAM" id="SignalP"/>
    </source>
</evidence>
<dbReference type="InterPro" id="IPR027385">
    <property type="entry name" value="Beta-barrel_OMP"/>
</dbReference>
<protein>
    <submittedName>
        <fullName evidence="4">Surface antigen-related protein</fullName>
    </submittedName>
</protein>
<dbReference type="OrthoDB" id="518103at2"/>
<dbReference type="SUPFAM" id="SSF56925">
    <property type="entry name" value="OMPA-like"/>
    <property type="match status" value="1"/>
</dbReference>
<dbReference type="Gene3D" id="2.40.160.20">
    <property type="match status" value="1"/>
</dbReference>